<dbReference type="InterPro" id="IPR000210">
    <property type="entry name" value="BTB/POZ_dom"/>
</dbReference>
<dbReference type="Pfam" id="PF00651">
    <property type="entry name" value="BTB"/>
    <property type="match status" value="1"/>
</dbReference>
<organism evidence="2 3">
    <name type="scientific">Hericium alpestre</name>
    <dbReference type="NCBI Taxonomy" id="135208"/>
    <lineage>
        <taxon>Eukaryota</taxon>
        <taxon>Fungi</taxon>
        <taxon>Dikarya</taxon>
        <taxon>Basidiomycota</taxon>
        <taxon>Agaricomycotina</taxon>
        <taxon>Agaricomycetes</taxon>
        <taxon>Russulales</taxon>
        <taxon>Hericiaceae</taxon>
        <taxon>Hericium</taxon>
    </lineage>
</organism>
<proteinExistence type="predicted"/>
<evidence type="ECO:0000313" key="3">
    <source>
        <dbReference type="Proteomes" id="UP000298061"/>
    </source>
</evidence>
<accession>A0A4Y9ZLR6</accession>
<evidence type="ECO:0000313" key="2">
    <source>
        <dbReference type="EMBL" id="TFY75796.1"/>
    </source>
</evidence>
<gene>
    <name evidence="2" type="ORF">EWM64_g8216</name>
</gene>
<dbReference type="STRING" id="135208.A0A4Y9ZLR6"/>
<name>A0A4Y9ZLR6_9AGAM</name>
<reference evidence="2 3" key="1">
    <citation type="submission" date="2019-02" db="EMBL/GenBank/DDBJ databases">
        <title>Genome sequencing of the rare red list fungi Hericium alpestre (H. flagellum).</title>
        <authorList>
            <person name="Buettner E."/>
            <person name="Kellner H."/>
        </authorList>
    </citation>
    <scope>NUCLEOTIDE SEQUENCE [LARGE SCALE GENOMIC DNA]</scope>
    <source>
        <strain evidence="2 3">DSM 108284</strain>
    </source>
</reference>
<keyword evidence="3" id="KW-1185">Reference proteome</keyword>
<protein>
    <recommendedName>
        <fullName evidence="1">BTB domain-containing protein</fullName>
    </recommendedName>
</protein>
<dbReference type="CDD" id="cd18186">
    <property type="entry name" value="BTB_POZ_ZBTB_KLHL-like"/>
    <property type="match status" value="1"/>
</dbReference>
<feature type="domain" description="BTB" evidence="1">
    <location>
        <begin position="19"/>
        <end position="93"/>
    </location>
</feature>
<sequence>MTHGNVPLKSRGDLWFDDGNIVLLIDSNPETEDGFIAFKVHRGVLARHSEVFRSLFEMPQPANEAEMLDNCQVVRMYDLPIELSNLIKALYDGAQFTNGSVQDFFFLAGILRLSTKYFIAHLRTQAIRHLTKTWAYTLQGHDEMVALALSSPLINGTTYPYVHPLHVFNLARETNADHPKLTVEHPSRPSSHLAIQDIKDYTLMYQHRIDLILDFIRRTCAERTAEEDCQGVPNNCSRVFSRLAYNISQSFTSRTGPYHNMMQAVQWIDDDVAICSVCKRAFRQDVTRHREEIWAELPSLIGLPGWKELEAMDLPS</sequence>
<dbReference type="AlphaFoldDB" id="A0A4Y9ZLR6"/>
<dbReference type="EMBL" id="SFCI01001426">
    <property type="protein sequence ID" value="TFY75796.1"/>
    <property type="molecule type" value="Genomic_DNA"/>
</dbReference>
<comment type="caution">
    <text evidence="2">The sequence shown here is derived from an EMBL/GenBank/DDBJ whole genome shotgun (WGS) entry which is preliminary data.</text>
</comment>
<dbReference type="InterPro" id="IPR011333">
    <property type="entry name" value="SKP1/BTB/POZ_sf"/>
</dbReference>
<evidence type="ECO:0000259" key="1">
    <source>
        <dbReference type="PROSITE" id="PS50097"/>
    </source>
</evidence>
<dbReference type="PROSITE" id="PS50097">
    <property type="entry name" value="BTB"/>
    <property type="match status" value="1"/>
</dbReference>
<dbReference type="OrthoDB" id="2879636at2759"/>
<dbReference type="Proteomes" id="UP000298061">
    <property type="component" value="Unassembled WGS sequence"/>
</dbReference>
<dbReference type="Gene3D" id="3.30.710.10">
    <property type="entry name" value="Potassium Channel Kv1.1, Chain A"/>
    <property type="match status" value="1"/>
</dbReference>